<accession>Q094Y7</accession>
<dbReference type="EMBL" id="AAMD01000036">
    <property type="protein sequence ID" value="EAU67273.1"/>
    <property type="molecule type" value="Genomic_DNA"/>
</dbReference>
<evidence type="ECO:0000313" key="2">
    <source>
        <dbReference type="Proteomes" id="UP000032702"/>
    </source>
</evidence>
<evidence type="ECO:0000313" key="1">
    <source>
        <dbReference type="EMBL" id="EAU67273.1"/>
    </source>
</evidence>
<reference evidence="1 2" key="1">
    <citation type="submission" date="2006-04" db="EMBL/GenBank/DDBJ databases">
        <authorList>
            <person name="Nierman W.C."/>
        </authorList>
    </citation>
    <scope>NUCLEOTIDE SEQUENCE [LARGE SCALE GENOMIC DNA]</scope>
    <source>
        <strain evidence="1 2">DW4/3-1</strain>
    </source>
</reference>
<dbReference type="AlphaFoldDB" id="Q094Y7"/>
<dbReference type="Gene3D" id="3.90.550.10">
    <property type="entry name" value="Spore Coat Polysaccharide Biosynthesis Protein SpsA, Chain A"/>
    <property type="match status" value="1"/>
</dbReference>
<comment type="caution">
    <text evidence="1">The sequence shown here is derived from an EMBL/GenBank/DDBJ whole genome shotgun (WGS) entry which is preliminary data.</text>
</comment>
<dbReference type="SUPFAM" id="SSF53448">
    <property type="entry name" value="Nucleotide-diphospho-sugar transferases"/>
    <property type="match status" value="1"/>
</dbReference>
<protein>
    <recommendedName>
        <fullName evidence="3">Glycosyl transferase family 2</fullName>
    </recommendedName>
</protein>
<sequence length="481" mass="52180">MVNTLGKALEDMKVVEPLRAFVLGRVVQGSRVALFGGEGGLAQALTSAGCSVWAGGASELEALQRFAPTHVVLTGNSQQEGLEYLASAILAVFPAVEVLLGFANAGAASALLATLLEGVPGRTGPSEVGFRRSLSTCGLRVVHREAHSLDARTGTLAPATEKALRQLLSELEPGAGDDVVLYALRRAPVAAVAPARTPDLLSVVLWCGPGQRHQLDEAVLSLTCQRYRPFEILLVEPEEAGADAEEAVRTLERYRRIEDFPFQHVRGPPGELMDKAVHQARGQYLAFFEASGLVYPGHFENLVQALRGSEAAWAVSRAFLRVSRTVPAHEDYVETKIPFPLGDHLELAQLRQHPWLLNALLIDRSRIANVSLHVPDPTQGQAATLPWRLMALFEPVFLNGLATCEQRVPEGTPLALEESVGPLGILRSIDALEQMVSRARTAGQSAKDLRHRALDELDARLRKGAPWLHGMLRRTASRLLK</sequence>
<organism evidence="1 2">
    <name type="scientific">Stigmatella aurantiaca (strain DW4/3-1)</name>
    <dbReference type="NCBI Taxonomy" id="378806"/>
    <lineage>
        <taxon>Bacteria</taxon>
        <taxon>Pseudomonadati</taxon>
        <taxon>Myxococcota</taxon>
        <taxon>Myxococcia</taxon>
        <taxon>Myxococcales</taxon>
        <taxon>Cystobacterineae</taxon>
        <taxon>Archangiaceae</taxon>
        <taxon>Stigmatella</taxon>
    </lineage>
</organism>
<dbReference type="OrthoDB" id="5501125at2"/>
<dbReference type="RefSeq" id="WP_002613152.1">
    <property type="nucleotide sequence ID" value="NC_014623.1"/>
</dbReference>
<dbReference type="InterPro" id="IPR029044">
    <property type="entry name" value="Nucleotide-diphossugar_trans"/>
</dbReference>
<dbReference type="CDD" id="cd00761">
    <property type="entry name" value="Glyco_tranf_GTA_type"/>
    <property type="match status" value="1"/>
</dbReference>
<dbReference type="Proteomes" id="UP000032702">
    <property type="component" value="Unassembled WGS sequence"/>
</dbReference>
<name>Q094Y7_STIAD</name>
<evidence type="ECO:0008006" key="3">
    <source>
        <dbReference type="Google" id="ProtNLM"/>
    </source>
</evidence>
<gene>
    <name evidence="1" type="ORF">STIAU_4938</name>
</gene>
<proteinExistence type="predicted"/>